<dbReference type="AlphaFoldDB" id="A0A3B0MK07"/>
<name>A0A3B0MK07_9GAMM</name>
<keyword evidence="1" id="KW-0472">Membrane</keyword>
<keyword evidence="1" id="KW-1133">Transmembrane helix</keyword>
<evidence type="ECO:0000256" key="1">
    <source>
        <dbReference type="SAM" id="Phobius"/>
    </source>
</evidence>
<sequence length="211" mass="24808">MNIDVKGHNSKIAGRDFEENTIHIEQYEESKIVNILPNIEQKDVRLLVSAQRKKLNELVKAVAENCGEEKFIIWQKVHAESGVNNINEITINQYHPIIDYLEGLLDDFKEEKDKKALIYFLLKNIDDNKKLRDDLMVYCQFKFAMESLFSELNCSQIRQALGWLYEKIHEEKNPSYIKNLFDLLGKYLKEFTVVFLVGFFIGMIIYSLFDN</sequence>
<organism evidence="2">
    <name type="scientific">Arsenophonus endosymbiont of Trialeurodes vaporariorum</name>
    <dbReference type="NCBI Taxonomy" id="235567"/>
    <lineage>
        <taxon>Bacteria</taxon>
        <taxon>Pseudomonadati</taxon>
        <taxon>Pseudomonadota</taxon>
        <taxon>Gammaproteobacteria</taxon>
        <taxon>Enterobacterales</taxon>
        <taxon>Morganellaceae</taxon>
        <taxon>Arsenophonus</taxon>
    </lineage>
</organism>
<evidence type="ECO:0000313" key="2">
    <source>
        <dbReference type="EMBL" id="SSW94726.1"/>
    </source>
</evidence>
<protein>
    <submittedName>
        <fullName evidence="2">Uncharacterized protein</fullName>
    </submittedName>
</protein>
<feature type="transmembrane region" description="Helical" evidence="1">
    <location>
        <begin position="191"/>
        <end position="209"/>
    </location>
</feature>
<proteinExistence type="predicted"/>
<reference evidence="2" key="1">
    <citation type="submission" date="2018-04" db="EMBL/GenBank/DDBJ databases">
        <authorList>
            <person name="Go L.Y."/>
            <person name="Mitchell J.A."/>
        </authorList>
    </citation>
    <scope>NUCLEOTIDE SEQUENCE</scope>
    <source>
        <strain evidence="2">ARTV</strain>
    </source>
</reference>
<keyword evidence="1" id="KW-0812">Transmembrane</keyword>
<gene>
    <name evidence="2" type="ORF">ARTV_0254</name>
</gene>
<dbReference type="EMBL" id="UFQR01000001">
    <property type="protein sequence ID" value="SSW94726.1"/>
    <property type="molecule type" value="Genomic_DNA"/>
</dbReference>
<accession>A0A3B0MK07</accession>